<dbReference type="PANTHER" id="PTHR43266:SF2">
    <property type="entry name" value="MAJOR FACILITATOR SUPERFAMILY (MFS) PROFILE DOMAIN-CONTAINING PROTEIN"/>
    <property type="match status" value="1"/>
</dbReference>
<evidence type="ECO:0000256" key="3">
    <source>
        <dbReference type="ARBA" id="ARBA00022475"/>
    </source>
</evidence>
<dbReference type="InterPro" id="IPR036259">
    <property type="entry name" value="MFS_trans_sf"/>
</dbReference>
<feature type="domain" description="Phospholipid/glycerol acyltransferase" evidence="8">
    <location>
        <begin position="455"/>
        <end position="571"/>
    </location>
</feature>
<feature type="transmembrane region" description="Helical" evidence="7">
    <location>
        <begin position="261"/>
        <end position="282"/>
    </location>
</feature>
<dbReference type="SMART" id="SM00563">
    <property type="entry name" value="PlsC"/>
    <property type="match status" value="1"/>
</dbReference>
<keyword evidence="3" id="KW-1003">Cell membrane</keyword>
<dbReference type="InterPro" id="IPR011701">
    <property type="entry name" value="MFS"/>
</dbReference>
<dbReference type="PANTHER" id="PTHR43266">
    <property type="entry name" value="MACROLIDE-EFFLUX PROTEIN"/>
    <property type="match status" value="1"/>
</dbReference>
<organism evidence="9 10">
    <name type="scientific">Alteromonas arenosi</name>
    <dbReference type="NCBI Taxonomy" id="3055817"/>
    <lineage>
        <taxon>Bacteria</taxon>
        <taxon>Pseudomonadati</taxon>
        <taxon>Pseudomonadota</taxon>
        <taxon>Gammaproteobacteria</taxon>
        <taxon>Alteromonadales</taxon>
        <taxon>Alteromonadaceae</taxon>
        <taxon>Alteromonas/Salinimonas group</taxon>
        <taxon>Alteromonas</taxon>
    </lineage>
</organism>
<keyword evidence="10" id="KW-1185">Reference proteome</keyword>
<feature type="transmembrane region" description="Helical" evidence="7">
    <location>
        <begin position="376"/>
        <end position="396"/>
    </location>
</feature>
<keyword evidence="2" id="KW-0813">Transport</keyword>
<feature type="transmembrane region" description="Helical" evidence="7">
    <location>
        <begin position="84"/>
        <end position="105"/>
    </location>
</feature>
<evidence type="ECO:0000256" key="6">
    <source>
        <dbReference type="ARBA" id="ARBA00023136"/>
    </source>
</evidence>
<sequence>MSSQFELLTTRRFLPFFLTQALGAFNDNIFKNSLMLLMAFTAASNLPMSTDILMNLAAGLFILPFFLFSASAGELADNMEKSRIIRWVKLAEILLMSFAAIAFYYELYMVLLGLLFLMGTQSAFFGPVKYAILPSLVNEEELIGANALVEMGTFVAILLGTIGAGLLMGLEQTLFAVSCVLVGTSIAGYLSARKVPAVPMENEAKPYKWQPVRQTKQAMRICFEQRPIYLSILAISWFWFLGAGYLTQFPNFAKNSLGGDSSVVTVLLCAFTIGVAVGSMLCERLSGHKIELGIVPIGSIGLTVFGIDLYFATPANVGDQILAAGAFFEQAYAWRVLIDLSLIGIFGGFFIVPLYALLQQRAKPQERARVISANNIFNALFMVGSAFSGIVLLGVMELSIPEYFLVLAVFNAVVAVYVYSQMPEFVLRFVIWMLGHSMYRVTHEDLNNIPDEGAALIVCNHVSYVDAMLLAGACRRPIRFVMDEGIFKNPALGWLFKLAKTIPICAKAKNEETFENAFKQIKAELDDGNVVCIFPEGKLTRSGDINPFKKGVERILEETPVPVVPMAIQGLWGSFFSHHGSGIFKSGKRFWSKVKIVASEPVAATSANAEMLQDKVQQLRGEYQ</sequence>
<dbReference type="EMBL" id="JAUCBP010000001">
    <property type="protein sequence ID" value="MDM7859232.1"/>
    <property type="molecule type" value="Genomic_DNA"/>
</dbReference>
<comment type="caution">
    <text evidence="9">The sequence shown here is derived from an EMBL/GenBank/DDBJ whole genome shotgun (WGS) entry which is preliminary data.</text>
</comment>
<feature type="transmembrane region" description="Helical" evidence="7">
    <location>
        <begin position="402"/>
        <end position="419"/>
    </location>
</feature>
<feature type="transmembrane region" description="Helical" evidence="7">
    <location>
        <begin position="52"/>
        <end position="72"/>
    </location>
</feature>
<reference evidence="9 10" key="1">
    <citation type="submission" date="2023-06" db="EMBL/GenBank/DDBJ databases">
        <title>Alteromonas sp. ASW11-36 isolated from intertidal sand.</title>
        <authorList>
            <person name="Li Y."/>
        </authorList>
    </citation>
    <scope>NUCLEOTIDE SEQUENCE [LARGE SCALE GENOMIC DNA]</scope>
    <source>
        <strain evidence="9 10">ASW11-36</strain>
    </source>
</reference>
<evidence type="ECO:0000256" key="7">
    <source>
        <dbReference type="SAM" id="Phobius"/>
    </source>
</evidence>
<feature type="transmembrane region" description="Helical" evidence="7">
    <location>
        <begin position="228"/>
        <end position="249"/>
    </location>
</feature>
<dbReference type="CDD" id="cd06173">
    <property type="entry name" value="MFS_MefA_like"/>
    <property type="match status" value="1"/>
</dbReference>
<evidence type="ECO:0000256" key="1">
    <source>
        <dbReference type="ARBA" id="ARBA00004651"/>
    </source>
</evidence>
<comment type="subcellular location">
    <subcellularLocation>
        <location evidence="1">Cell membrane</location>
        <topology evidence="1">Multi-pass membrane protein</topology>
    </subcellularLocation>
</comment>
<keyword evidence="4 7" id="KW-0812">Transmembrane</keyword>
<evidence type="ECO:0000256" key="4">
    <source>
        <dbReference type="ARBA" id="ARBA00022692"/>
    </source>
</evidence>
<dbReference type="Pfam" id="PF07690">
    <property type="entry name" value="MFS_1"/>
    <property type="match status" value="1"/>
</dbReference>
<dbReference type="SUPFAM" id="SSF103473">
    <property type="entry name" value="MFS general substrate transporter"/>
    <property type="match status" value="1"/>
</dbReference>
<dbReference type="Gene3D" id="1.20.1250.20">
    <property type="entry name" value="MFS general substrate transporter like domains"/>
    <property type="match status" value="1"/>
</dbReference>
<dbReference type="RefSeq" id="WP_289363149.1">
    <property type="nucleotide sequence ID" value="NZ_JAUCBP010000001.1"/>
</dbReference>
<evidence type="ECO:0000256" key="5">
    <source>
        <dbReference type="ARBA" id="ARBA00022989"/>
    </source>
</evidence>
<protein>
    <submittedName>
        <fullName evidence="9">MFS transporter</fullName>
    </submittedName>
</protein>
<feature type="transmembrane region" description="Helical" evidence="7">
    <location>
        <begin position="294"/>
        <end position="312"/>
    </location>
</feature>
<feature type="transmembrane region" description="Helical" evidence="7">
    <location>
        <begin position="332"/>
        <end position="355"/>
    </location>
</feature>
<evidence type="ECO:0000256" key="2">
    <source>
        <dbReference type="ARBA" id="ARBA00022448"/>
    </source>
</evidence>
<name>A0ABT7SUK5_9ALTE</name>
<dbReference type="InterPro" id="IPR002123">
    <property type="entry name" value="Plipid/glycerol_acylTrfase"/>
</dbReference>
<proteinExistence type="predicted"/>
<evidence type="ECO:0000313" key="9">
    <source>
        <dbReference type="EMBL" id="MDM7859232.1"/>
    </source>
</evidence>
<dbReference type="Pfam" id="PF01553">
    <property type="entry name" value="Acyltransferase"/>
    <property type="match status" value="1"/>
</dbReference>
<evidence type="ECO:0000259" key="8">
    <source>
        <dbReference type="SMART" id="SM00563"/>
    </source>
</evidence>
<gene>
    <name evidence="9" type="ORF">QTP81_01260</name>
</gene>
<accession>A0ABT7SUK5</accession>
<evidence type="ECO:0000313" key="10">
    <source>
        <dbReference type="Proteomes" id="UP001234343"/>
    </source>
</evidence>
<dbReference type="CDD" id="cd07989">
    <property type="entry name" value="LPLAT_AGPAT-like"/>
    <property type="match status" value="1"/>
</dbReference>
<dbReference type="SUPFAM" id="SSF69593">
    <property type="entry name" value="Glycerol-3-phosphate (1)-acyltransferase"/>
    <property type="match status" value="1"/>
</dbReference>
<feature type="transmembrane region" description="Helical" evidence="7">
    <location>
        <begin position="145"/>
        <end position="168"/>
    </location>
</feature>
<keyword evidence="5 7" id="KW-1133">Transmembrane helix</keyword>
<keyword evidence="6 7" id="KW-0472">Membrane</keyword>
<dbReference type="Proteomes" id="UP001234343">
    <property type="component" value="Unassembled WGS sequence"/>
</dbReference>